<protein>
    <recommendedName>
        <fullName evidence="5">SsuA/THI5-like domain-containing protein</fullName>
    </recommendedName>
</protein>
<dbReference type="OrthoDB" id="9814375at2"/>
<evidence type="ECO:0000256" key="1">
    <source>
        <dbReference type="ARBA" id="ARBA00004418"/>
    </source>
</evidence>
<comment type="similarity">
    <text evidence="2">Belongs to the bacterial solute-binding protein SsuA/TauA family.</text>
</comment>
<evidence type="ECO:0000259" key="5">
    <source>
        <dbReference type="Pfam" id="PF09084"/>
    </source>
</evidence>
<dbReference type="GO" id="GO:0042597">
    <property type="term" value="C:periplasmic space"/>
    <property type="evidence" value="ECO:0007669"/>
    <property type="project" value="UniProtKB-SubCell"/>
</dbReference>
<evidence type="ECO:0000256" key="2">
    <source>
        <dbReference type="ARBA" id="ARBA00010742"/>
    </source>
</evidence>
<dbReference type="Proteomes" id="UP000220527">
    <property type="component" value="Unassembled WGS sequence"/>
</dbReference>
<organism evidence="6 7">
    <name type="scientific">Candidatus Viridilinea mediisalina</name>
    <dbReference type="NCBI Taxonomy" id="2024553"/>
    <lineage>
        <taxon>Bacteria</taxon>
        <taxon>Bacillati</taxon>
        <taxon>Chloroflexota</taxon>
        <taxon>Chloroflexia</taxon>
        <taxon>Chloroflexales</taxon>
        <taxon>Chloroflexineae</taxon>
        <taxon>Oscillochloridaceae</taxon>
        <taxon>Candidatus Viridilinea</taxon>
    </lineage>
</organism>
<evidence type="ECO:0000313" key="6">
    <source>
        <dbReference type="EMBL" id="PDW01357.1"/>
    </source>
</evidence>
<evidence type="ECO:0000313" key="7">
    <source>
        <dbReference type="Proteomes" id="UP000220527"/>
    </source>
</evidence>
<evidence type="ECO:0000256" key="4">
    <source>
        <dbReference type="SAM" id="Phobius"/>
    </source>
</evidence>
<dbReference type="PANTHER" id="PTHR30024">
    <property type="entry name" value="ALIPHATIC SULFONATES-BINDING PROTEIN-RELATED"/>
    <property type="match status" value="1"/>
</dbReference>
<dbReference type="InterPro" id="IPR015168">
    <property type="entry name" value="SsuA/THI5"/>
</dbReference>
<reference evidence="7" key="1">
    <citation type="submission" date="2017-08" db="EMBL/GenBank/DDBJ databases">
        <authorList>
            <person name="Grouzdev D.S."/>
            <person name="Gaisin V.A."/>
            <person name="Rysina M.S."/>
            <person name="Gorlenko V.M."/>
        </authorList>
    </citation>
    <scope>NUCLEOTIDE SEQUENCE [LARGE SCALE GENOMIC DNA]</scope>
    <source>
        <strain evidence="7">Kir15-3F</strain>
    </source>
</reference>
<dbReference type="EMBL" id="NQWI01000144">
    <property type="protein sequence ID" value="PDW01357.1"/>
    <property type="molecule type" value="Genomic_DNA"/>
</dbReference>
<evidence type="ECO:0000256" key="3">
    <source>
        <dbReference type="ARBA" id="ARBA00022729"/>
    </source>
</evidence>
<feature type="domain" description="SsuA/THI5-like" evidence="5">
    <location>
        <begin position="61"/>
        <end position="277"/>
    </location>
</feature>
<dbReference type="AlphaFoldDB" id="A0A2A6REP6"/>
<keyword evidence="4" id="KW-0812">Transmembrane</keyword>
<gene>
    <name evidence="6" type="ORF">CJ255_19330</name>
</gene>
<accession>A0A2A6REP6</accession>
<name>A0A2A6REP6_9CHLR</name>
<dbReference type="Gene3D" id="3.40.190.10">
    <property type="entry name" value="Periplasmic binding protein-like II"/>
    <property type="match status" value="2"/>
</dbReference>
<sequence>MPHAQSSLQQIARLCLRFSYWLSAITFGITLLLMVGLLSSCASAPATPHTVRYIGLKVYDPVYIAQAQGFFAQHELDVQILDLVAGGPTALQAIAAGQAEAGLSSIPAIINANQANLPILGVADIQSILPNQALKQWYVRADSSIAQPSDLRGKKIAVNLVRSSFDYSLDLLLDQAGLQRSDVEVVLLPFDQQGTALLSGHVDMIGLLAPYTGQLEARAGAQVRVLLDGHAVFGPQRQISQIVVNRTWAAAQPETARRFVAALAEACDWANAHPNEARQIIAAATGVEAEAIPDYAFAPGGRVSVEDVAWWMEVLRRRGDLSSTTLRAEQLVWN</sequence>
<keyword evidence="3" id="KW-0732">Signal</keyword>
<feature type="transmembrane region" description="Helical" evidence="4">
    <location>
        <begin position="20"/>
        <end position="38"/>
    </location>
</feature>
<dbReference type="Pfam" id="PF09084">
    <property type="entry name" value="NMT1"/>
    <property type="match status" value="1"/>
</dbReference>
<keyword evidence="4" id="KW-1133">Transmembrane helix</keyword>
<keyword evidence="7" id="KW-1185">Reference proteome</keyword>
<proteinExistence type="inferred from homology"/>
<comment type="caution">
    <text evidence="6">The sequence shown here is derived from an EMBL/GenBank/DDBJ whole genome shotgun (WGS) entry which is preliminary data.</text>
</comment>
<dbReference type="PANTHER" id="PTHR30024:SF47">
    <property type="entry name" value="TAURINE-BINDING PERIPLASMIC PROTEIN"/>
    <property type="match status" value="1"/>
</dbReference>
<dbReference type="SUPFAM" id="SSF53850">
    <property type="entry name" value="Periplasmic binding protein-like II"/>
    <property type="match status" value="1"/>
</dbReference>
<keyword evidence="4" id="KW-0472">Membrane</keyword>
<comment type="subcellular location">
    <subcellularLocation>
        <location evidence="1">Periplasm</location>
    </subcellularLocation>
</comment>